<dbReference type="Pfam" id="PF12937">
    <property type="entry name" value="F-box-like"/>
    <property type="match status" value="1"/>
</dbReference>
<feature type="domain" description="F-box" evidence="1">
    <location>
        <begin position="40"/>
        <end position="101"/>
    </location>
</feature>
<accession>A0AAD6UN71</accession>
<organism evidence="2 3">
    <name type="scientific">Mycena pura</name>
    <dbReference type="NCBI Taxonomy" id="153505"/>
    <lineage>
        <taxon>Eukaryota</taxon>
        <taxon>Fungi</taxon>
        <taxon>Dikarya</taxon>
        <taxon>Basidiomycota</taxon>
        <taxon>Agaricomycotina</taxon>
        <taxon>Agaricomycetes</taxon>
        <taxon>Agaricomycetidae</taxon>
        <taxon>Agaricales</taxon>
        <taxon>Marasmiineae</taxon>
        <taxon>Mycenaceae</taxon>
        <taxon>Mycena</taxon>
    </lineage>
</organism>
<proteinExistence type="predicted"/>
<name>A0AAD6UN71_9AGAR</name>
<dbReference type="SUPFAM" id="SSF81383">
    <property type="entry name" value="F-box domain"/>
    <property type="match status" value="1"/>
</dbReference>
<reference evidence="2" key="1">
    <citation type="submission" date="2023-03" db="EMBL/GenBank/DDBJ databases">
        <title>Massive genome expansion in bonnet fungi (Mycena s.s.) driven by repeated elements and novel gene families across ecological guilds.</title>
        <authorList>
            <consortium name="Lawrence Berkeley National Laboratory"/>
            <person name="Harder C.B."/>
            <person name="Miyauchi S."/>
            <person name="Viragh M."/>
            <person name="Kuo A."/>
            <person name="Thoen E."/>
            <person name="Andreopoulos B."/>
            <person name="Lu D."/>
            <person name="Skrede I."/>
            <person name="Drula E."/>
            <person name="Henrissat B."/>
            <person name="Morin E."/>
            <person name="Kohler A."/>
            <person name="Barry K."/>
            <person name="LaButti K."/>
            <person name="Morin E."/>
            <person name="Salamov A."/>
            <person name="Lipzen A."/>
            <person name="Mereny Z."/>
            <person name="Hegedus B."/>
            <person name="Baldrian P."/>
            <person name="Stursova M."/>
            <person name="Weitz H."/>
            <person name="Taylor A."/>
            <person name="Grigoriev I.V."/>
            <person name="Nagy L.G."/>
            <person name="Martin F."/>
            <person name="Kauserud H."/>
        </authorList>
    </citation>
    <scope>NUCLEOTIDE SEQUENCE</scope>
    <source>
        <strain evidence="2">9144</strain>
    </source>
</reference>
<feature type="non-terminal residue" evidence="2">
    <location>
        <position position="134"/>
    </location>
</feature>
<protein>
    <recommendedName>
        <fullName evidence="1">F-box domain-containing protein</fullName>
    </recommendedName>
</protein>
<dbReference type="EMBL" id="JARJCW010000136">
    <property type="protein sequence ID" value="KAJ7191218.1"/>
    <property type="molecule type" value="Genomic_DNA"/>
</dbReference>
<evidence type="ECO:0000313" key="3">
    <source>
        <dbReference type="Proteomes" id="UP001219525"/>
    </source>
</evidence>
<sequence length="134" mass="14956">IARIRTALSAVESKRATLLAERAALQTCYDDCQGLRSLVRRLPVEILVAVFRKCSKPFPLTVADGKQHRYAHAPLFAVSQVCARWHDIVMGTPSLWSTIDFPQGIWEDLHSQKMTALLKIVIERGAGLPLHVVL</sequence>
<dbReference type="Proteomes" id="UP001219525">
    <property type="component" value="Unassembled WGS sequence"/>
</dbReference>
<comment type="caution">
    <text evidence="2">The sequence shown here is derived from an EMBL/GenBank/DDBJ whole genome shotgun (WGS) entry which is preliminary data.</text>
</comment>
<evidence type="ECO:0000313" key="2">
    <source>
        <dbReference type="EMBL" id="KAJ7191218.1"/>
    </source>
</evidence>
<dbReference type="Gene3D" id="1.20.1280.50">
    <property type="match status" value="1"/>
</dbReference>
<feature type="non-terminal residue" evidence="2">
    <location>
        <position position="1"/>
    </location>
</feature>
<dbReference type="InterPro" id="IPR001810">
    <property type="entry name" value="F-box_dom"/>
</dbReference>
<dbReference type="AlphaFoldDB" id="A0AAD6UN71"/>
<dbReference type="InterPro" id="IPR036047">
    <property type="entry name" value="F-box-like_dom_sf"/>
</dbReference>
<evidence type="ECO:0000259" key="1">
    <source>
        <dbReference type="Pfam" id="PF12937"/>
    </source>
</evidence>
<gene>
    <name evidence="2" type="ORF">GGX14DRAFT_311830</name>
</gene>
<keyword evidence="3" id="KW-1185">Reference proteome</keyword>